<protein>
    <submittedName>
        <fullName evidence="1">Uncharacterized protein</fullName>
    </submittedName>
</protein>
<gene>
    <name evidence="1" type="ORF">QQ91_012300</name>
</gene>
<name>A0A0C1UQD7_9CYAN</name>
<proteinExistence type="predicted"/>
<reference evidence="1" key="2">
    <citation type="journal article" date="2015" name="Genome Announc.">
        <title>Draft Genome Sequence of Filamentous Marine Cyanobacterium Lyngbya confervoides Strain BDU141951.</title>
        <authorList>
            <person name="Chandrababunaidu M.M."/>
            <person name="Sen D."/>
            <person name="Tripathy S."/>
        </authorList>
    </citation>
    <scope>NUCLEOTIDE SEQUENCE</scope>
    <source>
        <strain evidence="1">BDU141951</strain>
    </source>
</reference>
<reference evidence="1" key="3">
    <citation type="submission" date="2020-02" db="EMBL/GenBank/DDBJ databases">
        <authorList>
            <person name="Sarangi A.N."/>
            <person name="Ghosh S."/>
            <person name="Mukherjee M."/>
            <person name="Tripathy S."/>
        </authorList>
    </citation>
    <scope>NUCLEOTIDE SEQUENCE</scope>
    <source>
        <strain evidence="1">BDU141951</strain>
    </source>
</reference>
<sequence>MRSNQLNQALIKIVGLGWAAFAIAAIAIRVVLAAPDVVLLVDRSYCEPSDWAVVADTYQDLYQQDQRGQINLESVILFSDLGEEVSEPLSPEAFRNLNTYGQLSPGRQNELTAQYPDARLLQCP</sequence>
<comment type="caution">
    <text evidence="1">The sequence shown here is derived from an EMBL/GenBank/DDBJ whole genome shotgun (WGS) entry which is preliminary data.</text>
</comment>
<evidence type="ECO:0000313" key="1">
    <source>
        <dbReference type="EMBL" id="NEV67895.1"/>
    </source>
</evidence>
<dbReference type="AlphaFoldDB" id="A0A0C1UQD7"/>
<accession>A0A0C1UQD7</accession>
<organism evidence="1">
    <name type="scientific">Lyngbya confervoides BDU141951</name>
    <dbReference type="NCBI Taxonomy" id="1574623"/>
    <lineage>
        <taxon>Bacteria</taxon>
        <taxon>Bacillati</taxon>
        <taxon>Cyanobacteriota</taxon>
        <taxon>Cyanophyceae</taxon>
        <taxon>Oscillatoriophycideae</taxon>
        <taxon>Oscillatoriales</taxon>
        <taxon>Microcoleaceae</taxon>
        <taxon>Lyngbya</taxon>
    </lineage>
</organism>
<dbReference type="EMBL" id="JTHE02000003">
    <property type="protein sequence ID" value="NEV67895.1"/>
    <property type="molecule type" value="Genomic_DNA"/>
</dbReference>
<reference evidence="1" key="1">
    <citation type="submission" date="2014-11" db="EMBL/GenBank/DDBJ databases">
        <authorList>
            <person name="Malar M.C."/>
            <person name="Sen D."/>
            <person name="Tripathy S."/>
        </authorList>
    </citation>
    <scope>NUCLEOTIDE SEQUENCE</scope>
    <source>
        <strain evidence="1">BDU141951</strain>
    </source>
</reference>